<feature type="compositionally biased region" description="Polar residues" evidence="1">
    <location>
        <begin position="99"/>
        <end position="111"/>
    </location>
</feature>
<dbReference type="Proteomes" id="UP001597497">
    <property type="component" value="Unassembled WGS sequence"/>
</dbReference>
<evidence type="ECO:0000313" key="4">
    <source>
        <dbReference type="Proteomes" id="UP001597497"/>
    </source>
</evidence>
<dbReference type="SUPFAM" id="SSF88874">
    <property type="entry name" value="Receptor-binding domain of short tail fibre protein gp12"/>
    <property type="match status" value="1"/>
</dbReference>
<dbReference type="Pfam" id="PF07484">
    <property type="entry name" value="Collar"/>
    <property type="match status" value="1"/>
</dbReference>
<feature type="region of interest" description="Disordered" evidence="1">
    <location>
        <begin position="95"/>
        <end position="114"/>
    </location>
</feature>
<comment type="caution">
    <text evidence="3">The sequence shown here is derived from an EMBL/GenBank/DDBJ whole genome shotgun (WGS) entry which is preliminary data.</text>
</comment>
<organism evidence="3 4">
    <name type="scientific">Marinicrinis sediminis</name>
    <dbReference type="NCBI Taxonomy" id="1652465"/>
    <lineage>
        <taxon>Bacteria</taxon>
        <taxon>Bacillati</taxon>
        <taxon>Bacillota</taxon>
        <taxon>Bacilli</taxon>
        <taxon>Bacillales</taxon>
        <taxon>Paenibacillaceae</taxon>
    </lineage>
</organism>
<accession>A0ABW5REZ1</accession>
<evidence type="ECO:0000256" key="1">
    <source>
        <dbReference type="SAM" id="MobiDB-lite"/>
    </source>
</evidence>
<name>A0ABW5REZ1_9BACL</name>
<evidence type="ECO:0000259" key="2">
    <source>
        <dbReference type="Pfam" id="PF07484"/>
    </source>
</evidence>
<evidence type="ECO:0000313" key="3">
    <source>
        <dbReference type="EMBL" id="MFD2673523.1"/>
    </source>
</evidence>
<gene>
    <name evidence="3" type="ORF">ACFSUC_18395</name>
</gene>
<dbReference type="InterPro" id="IPR037053">
    <property type="entry name" value="Phage_tail_collar_dom_sf"/>
</dbReference>
<dbReference type="RefSeq" id="WP_379931107.1">
    <property type="nucleotide sequence ID" value="NZ_JBHUMM010000044.1"/>
</dbReference>
<dbReference type="InterPro" id="IPR011083">
    <property type="entry name" value="Phage_tail_collar_dom"/>
</dbReference>
<dbReference type="Gene3D" id="3.90.1340.10">
    <property type="entry name" value="Phage tail collar domain"/>
    <property type="match status" value="1"/>
</dbReference>
<protein>
    <submittedName>
        <fullName evidence="3">Phage tail protein</fullName>
    </submittedName>
</protein>
<sequence length="173" mass="18252">MDPYTGEIRIFAGSFAPRSWALCDGQLLPISNNTALFSLLGTTYGGNGTSTFALPDLRGRAPMHHGAGPGLSPRVVGEIGGSSTVTLIEAEMPEHTHTPHGQGTANQQSPINHIWGTPSGGFTPPKYYAPSPNTSMHPLAIGPTGGSQPHNNCQPYLGINFIICLYGIYPPRS</sequence>
<dbReference type="EMBL" id="JBHUMM010000044">
    <property type="protein sequence ID" value="MFD2673523.1"/>
    <property type="molecule type" value="Genomic_DNA"/>
</dbReference>
<proteinExistence type="predicted"/>
<reference evidence="4" key="1">
    <citation type="journal article" date="2019" name="Int. J. Syst. Evol. Microbiol.">
        <title>The Global Catalogue of Microorganisms (GCM) 10K type strain sequencing project: providing services to taxonomists for standard genome sequencing and annotation.</title>
        <authorList>
            <consortium name="The Broad Institute Genomics Platform"/>
            <consortium name="The Broad Institute Genome Sequencing Center for Infectious Disease"/>
            <person name="Wu L."/>
            <person name="Ma J."/>
        </authorList>
    </citation>
    <scope>NUCLEOTIDE SEQUENCE [LARGE SCALE GENOMIC DNA]</scope>
    <source>
        <strain evidence="4">KCTC 33676</strain>
    </source>
</reference>
<feature type="domain" description="Phage tail collar" evidence="2">
    <location>
        <begin position="6"/>
        <end position="62"/>
    </location>
</feature>
<keyword evidence="4" id="KW-1185">Reference proteome</keyword>